<reference evidence="2 3" key="1">
    <citation type="submission" date="2018-05" db="EMBL/GenBank/DDBJ databases">
        <title>Genomic Encyclopedia of Type Strains, Phase IV (KMG-IV): sequencing the most valuable type-strain genomes for metagenomic binning, comparative biology and taxonomic classification.</title>
        <authorList>
            <person name="Goeker M."/>
        </authorList>
    </citation>
    <scope>NUCLEOTIDE SEQUENCE [LARGE SCALE GENOMIC DNA]</scope>
    <source>
        <strain evidence="2 3">DSM 26006</strain>
    </source>
</reference>
<proteinExistence type="predicted"/>
<accession>A0A317RGH4</accession>
<feature type="chain" id="PRO_5016296724" evidence="1">
    <location>
        <begin position="23"/>
        <end position="207"/>
    </location>
</feature>
<feature type="signal peptide" evidence="1">
    <location>
        <begin position="1"/>
        <end position="22"/>
    </location>
</feature>
<keyword evidence="1" id="KW-0732">Signal</keyword>
<evidence type="ECO:0000313" key="3">
    <source>
        <dbReference type="Proteomes" id="UP000246483"/>
    </source>
</evidence>
<dbReference type="AlphaFoldDB" id="A0A317RGH4"/>
<evidence type="ECO:0000256" key="1">
    <source>
        <dbReference type="SAM" id="SignalP"/>
    </source>
</evidence>
<dbReference type="Proteomes" id="UP000246483">
    <property type="component" value="Unassembled WGS sequence"/>
</dbReference>
<name>A0A317RGH4_9BURK</name>
<protein>
    <submittedName>
        <fullName evidence="2">Uncharacterized protein</fullName>
    </submittedName>
</protein>
<organism evidence="2 3">
    <name type="scientific">Melaminivora alkalimesophila</name>
    <dbReference type="NCBI Taxonomy" id="1165852"/>
    <lineage>
        <taxon>Bacteria</taxon>
        <taxon>Pseudomonadati</taxon>
        <taxon>Pseudomonadota</taxon>
        <taxon>Betaproteobacteria</taxon>
        <taxon>Burkholderiales</taxon>
        <taxon>Comamonadaceae</taxon>
        <taxon>Melaminivora</taxon>
    </lineage>
</organism>
<comment type="caution">
    <text evidence="2">The sequence shown here is derived from an EMBL/GenBank/DDBJ whole genome shotgun (WGS) entry which is preliminary data.</text>
</comment>
<sequence length="207" mass="21242">MASISFFTHRAAGLALTVAALAAAGCASSGRAFIPQVRTEAGAEGEKRVRVEPERLVCQSGPRCPLLAAAWSSAKPGQAVLSVQLPGNKAEITGADVHIGGSEVVRLRLRSEQPGAASADAAAPAGSAFDVPLRLIDRIAYGSRTWMRIYTEGGGSVDEFIHSGEQRSQAAEAMGHFLSAVTAAGGSGAGVEGPRGGLLDRLGVREH</sequence>
<keyword evidence="3" id="KW-1185">Reference proteome</keyword>
<dbReference type="RefSeq" id="WP_244909140.1">
    <property type="nucleotide sequence ID" value="NZ_QGUB01000001.1"/>
</dbReference>
<gene>
    <name evidence="2" type="ORF">DFR36_101434</name>
</gene>
<dbReference type="EMBL" id="QGUB01000001">
    <property type="protein sequence ID" value="PWW48923.1"/>
    <property type="molecule type" value="Genomic_DNA"/>
</dbReference>
<evidence type="ECO:0000313" key="2">
    <source>
        <dbReference type="EMBL" id="PWW48923.1"/>
    </source>
</evidence>